<evidence type="ECO:0000256" key="1">
    <source>
        <dbReference type="SAM" id="MobiDB-lite"/>
    </source>
</evidence>
<gene>
    <name evidence="2" type="ORF">BO97DRAFT_419640</name>
</gene>
<organism evidence="2 3">
    <name type="scientific">Aspergillus homomorphus (strain CBS 101889)</name>
    <dbReference type="NCBI Taxonomy" id="1450537"/>
    <lineage>
        <taxon>Eukaryota</taxon>
        <taxon>Fungi</taxon>
        <taxon>Dikarya</taxon>
        <taxon>Ascomycota</taxon>
        <taxon>Pezizomycotina</taxon>
        <taxon>Eurotiomycetes</taxon>
        <taxon>Eurotiomycetidae</taxon>
        <taxon>Eurotiales</taxon>
        <taxon>Aspergillaceae</taxon>
        <taxon>Aspergillus</taxon>
        <taxon>Aspergillus subgen. Circumdati</taxon>
    </lineage>
</organism>
<proteinExistence type="predicted"/>
<dbReference type="EMBL" id="KZ824267">
    <property type="protein sequence ID" value="RAL17400.1"/>
    <property type="molecule type" value="Genomic_DNA"/>
</dbReference>
<sequence>MARNKNTPQVKRHQWTAQPYQEHASQPAALLVHKNTARTRVQYKPPSQSRSIRPSLSSPTHEDDEQWEEEVWPDWKDLVVRKCRNVYRARRELASLRIRKNAVIQPSSDKGAVVLTSRAVPTLEPELRYIVYVTFAPNSKDPLMLPTMGRATAAILDHIPAGETVGSEFCSAPNRSLSAVLSFYRELMNSRPIRDPR</sequence>
<dbReference type="OrthoDB" id="4276722at2759"/>
<accession>A0A395IAW8</accession>
<name>A0A395IAW8_ASPHC</name>
<dbReference type="Proteomes" id="UP000248961">
    <property type="component" value="Unassembled WGS sequence"/>
</dbReference>
<dbReference type="STRING" id="1450537.A0A395IAW8"/>
<dbReference type="AlphaFoldDB" id="A0A395IAW8"/>
<keyword evidence="3" id="KW-1185">Reference proteome</keyword>
<evidence type="ECO:0000313" key="3">
    <source>
        <dbReference type="Proteomes" id="UP000248961"/>
    </source>
</evidence>
<reference evidence="2 3" key="1">
    <citation type="submission" date="2018-02" db="EMBL/GenBank/DDBJ databases">
        <title>The genomes of Aspergillus section Nigri reveals drivers in fungal speciation.</title>
        <authorList>
            <consortium name="DOE Joint Genome Institute"/>
            <person name="Vesth T.C."/>
            <person name="Nybo J."/>
            <person name="Theobald S."/>
            <person name="Brandl J."/>
            <person name="Frisvad J.C."/>
            <person name="Nielsen K.F."/>
            <person name="Lyhne E.K."/>
            <person name="Kogle M.E."/>
            <person name="Kuo A."/>
            <person name="Riley R."/>
            <person name="Clum A."/>
            <person name="Nolan M."/>
            <person name="Lipzen A."/>
            <person name="Salamov A."/>
            <person name="Henrissat B."/>
            <person name="Wiebenga A."/>
            <person name="De vries R.P."/>
            <person name="Grigoriev I.V."/>
            <person name="Mortensen U.H."/>
            <person name="Andersen M.R."/>
            <person name="Baker S.E."/>
        </authorList>
    </citation>
    <scope>NUCLEOTIDE SEQUENCE [LARGE SCALE GENOMIC DNA]</scope>
    <source>
        <strain evidence="2 3">CBS 101889</strain>
    </source>
</reference>
<dbReference type="GeneID" id="37200865"/>
<feature type="region of interest" description="Disordered" evidence="1">
    <location>
        <begin position="1"/>
        <end position="67"/>
    </location>
</feature>
<protein>
    <submittedName>
        <fullName evidence="2">Uncharacterized protein</fullName>
    </submittedName>
</protein>
<feature type="compositionally biased region" description="Polar residues" evidence="1">
    <location>
        <begin position="1"/>
        <end position="19"/>
    </location>
</feature>
<feature type="compositionally biased region" description="Low complexity" evidence="1">
    <location>
        <begin position="45"/>
        <end position="59"/>
    </location>
</feature>
<evidence type="ECO:0000313" key="2">
    <source>
        <dbReference type="EMBL" id="RAL17400.1"/>
    </source>
</evidence>
<dbReference type="VEuPathDB" id="FungiDB:BO97DRAFT_419640"/>
<dbReference type="RefSeq" id="XP_025556554.1">
    <property type="nucleotide sequence ID" value="XM_025696576.1"/>
</dbReference>